<accession>A0ABD0RQM2</accession>
<proteinExistence type="predicted"/>
<feature type="non-terminal residue" evidence="2">
    <location>
        <position position="83"/>
    </location>
</feature>
<reference evidence="2 3" key="1">
    <citation type="submission" date="2024-05" db="EMBL/GenBank/DDBJ databases">
        <title>Genome sequencing and assembly of Indian major carp, Cirrhinus mrigala (Hamilton, 1822).</title>
        <authorList>
            <person name="Mohindra V."/>
            <person name="Chowdhury L.M."/>
            <person name="Lal K."/>
            <person name="Jena J.K."/>
        </authorList>
    </citation>
    <scope>NUCLEOTIDE SEQUENCE [LARGE SCALE GENOMIC DNA]</scope>
    <source>
        <strain evidence="2">CM1030</strain>
        <tissue evidence="2">Blood</tissue>
    </source>
</reference>
<evidence type="ECO:0000313" key="2">
    <source>
        <dbReference type="EMBL" id="KAL0200172.1"/>
    </source>
</evidence>
<feature type="region of interest" description="Disordered" evidence="1">
    <location>
        <begin position="1"/>
        <end position="32"/>
    </location>
</feature>
<dbReference type="Proteomes" id="UP001529510">
    <property type="component" value="Unassembled WGS sequence"/>
</dbReference>
<protein>
    <submittedName>
        <fullName evidence="2">Uncharacterized protein</fullName>
    </submittedName>
</protein>
<gene>
    <name evidence="2" type="ORF">M9458_003359</name>
</gene>
<name>A0ABD0RQM2_CIRMR</name>
<evidence type="ECO:0000256" key="1">
    <source>
        <dbReference type="SAM" id="MobiDB-lite"/>
    </source>
</evidence>
<dbReference type="EMBL" id="JAMKFB020000002">
    <property type="protein sequence ID" value="KAL0200172.1"/>
    <property type="molecule type" value="Genomic_DNA"/>
</dbReference>
<keyword evidence="3" id="KW-1185">Reference proteome</keyword>
<sequence>MSTNKRNLKRQKESPDSAGGKQPKLGGKGRDSGWLLKEVTELRRAAQGCEFNKKRLRYLSDTQKIKQGSDGVLYWMSRDQRVQ</sequence>
<organism evidence="2 3">
    <name type="scientific">Cirrhinus mrigala</name>
    <name type="common">Mrigala</name>
    <dbReference type="NCBI Taxonomy" id="683832"/>
    <lineage>
        <taxon>Eukaryota</taxon>
        <taxon>Metazoa</taxon>
        <taxon>Chordata</taxon>
        <taxon>Craniata</taxon>
        <taxon>Vertebrata</taxon>
        <taxon>Euteleostomi</taxon>
        <taxon>Actinopterygii</taxon>
        <taxon>Neopterygii</taxon>
        <taxon>Teleostei</taxon>
        <taxon>Ostariophysi</taxon>
        <taxon>Cypriniformes</taxon>
        <taxon>Cyprinidae</taxon>
        <taxon>Labeoninae</taxon>
        <taxon>Labeonini</taxon>
        <taxon>Cirrhinus</taxon>
    </lineage>
</organism>
<comment type="caution">
    <text evidence="2">The sequence shown here is derived from an EMBL/GenBank/DDBJ whole genome shotgun (WGS) entry which is preliminary data.</text>
</comment>
<dbReference type="AlphaFoldDB" id="A0ABD0RQM2"/>
<evidence type="ECO:0000313" key="3">
    <source>
        <dbReference type="Proteomes" id="UP001529510"/>
    </source>
</evidence>